<dbReference type="Pfam" id="PF25583">
    <property type="entry name" value="WCX"/>
    <property type="match status" value="1"/>
</dbReference>
<organism evidence="2 3">
    <name type="scientific">Rufibacter immobilis</name>
    <dbReference type="NCBI Taxonomy" id="1348778"/>
    <lineage>
        <taxon>Bacteria</taxon>
        <taxon>Pseudomonadati</taxon>
        <taxon>Bacteroidota</taxon>
        <taxon>Cytophagia</taxon>
        <taxon>Cytophagales</taxon>
        <taxon>Hymenobacteraceae</taxon>
        <taxon>Rufibacter</taxon>
    </lineage>
</organism>
<protein>
    <submittedName>
        <fullName evidence="2">WYL domain-containing protein</fullName>
    </submittedName>
</protein>
<proteinExistence type="predicted"/>
<dbReference type="AlphaFoldDB" id="A0A3M9MSA9"/>
<keyword evidence="3" id="KW-1185">Reference proteome</keyword>
<dbReference type="EMBL" id="RJJE01000017">
    <property type="protein sequence ID" value="RNI28391.1"/>
    <property type="molecule type" value="Genomic_DNA"/>
</dbReference>
<comment type="caution">
    <text evidence="2">The sequence shown here is derived from an EMBL/GenBank/DDBJ whole genome shotgun (WGS) entry which is preliminary data.</text>
</comment>
<dbReference type="InterPro" id="IPR057727">
    <property type="entry name" value="WCX_dom"/>
</dbReference>
<dbReference type="OrthoDB" id="43316at2"/>
<evidence type="ECO:0000313" key="2">
    <source>
        <dbReference type="EMBL" id="RNI28391.1"/>
    </source>
</evidence>
<sequence>MHSSQETLIDDDNEFRIRLNVVLNYELVSTILRFGNGVIVERPELLKQKIKDIHEECLRHYV</sequence>
<name>A0A3M9MSA9_9BACT</name>
<feature type="domain" description="WCX" evidence="1">
    <location>
        <begin position="10"/>
        <end position="57"/>
    </location>
</feature>
<accession>A0A3M9MSA9</accession>
<reference evidence="2 3" key="1">
    <citation type="submission" date="2018-11" db="EMBL/GenBank/DDBJ databases">
        <title>Rufibacter latericius sp. nov., isolated from water in Baiyang Lake.</title>
        <authorList>
            <person name="Yang Y."/>
        </authorList>
    </citation>
    <scope>NUCLEOTIDE SEQUENCE [LARGE SCALE GENOMIC DNA]</scope>
    <source>
        <strain evidence="2 3">MCC P1</strain>
    </source>
</reference>
<evidence type="ECO:0000259" key="1">
    <source>
        <dbReference type="Pfam" id="PF25583"/>
    </source>
</evidence>
<gene>
    <name evidence="2" type="ORF">EFA69_14590</name>
</gene>
<dbReference type="Proteomes" id="UP000271010">
    <property type="component" value="Unassembled WGS sequence"/>
</dbReference>
<evidence type="ECO:0000313" key="3">
    <source>
        <dbReference type="Proteomes" id="UP000271010"/>
    </source>
</evidence>